<sequence>MNSVLRWTCFAAGMMLVPSASLVQAKACTSTQLTQLAGVAATYSSSPDCAGSALDSSINSVAQICAGACMKLVRELQPDTPDCEYDGTNLGESMNTLVSTCDAASSSGSGSDSASTAGSTGSSSIAATDTVPTCSIENVTSINDINSEAATSADCLGSAGAATSAINKTAYCSEDACVAYLTDVESRLPNCTYAGYNIKQAVADTLALCDDPSLTWAPSTTPPATQATTTTTAAPRVTTQAPTVASSASSQTTDTPATKSAAFALKPGASTAAAVLLLALTIPFDNV</sequence>
<dbReference type="Proteomes" id="UP000005238">
    <property type="component" value="Unassembled WGS sequence"/>
</dbReference>
<dbReference type="VEuPathDB" id="FungiDB:KRP22_10725"/>
<feature type="compositionally biased region" description="Low complexity" evidence="1">
    <location>
        <begin position="218"/>
        <end position="245"/>
    </location>
</feature>
<dbReference type="eggNOG" id="ENOG502T2M2">
    <property type="taxonomic scope" value="Eukaryota"/>
</dbReference>
<evidence type="ECO:0000256" key="2">
    <source>
        <dbReference type="SAM" id="SignalP"/>
    </source>
</evidence>
<dbReference type="InParanoid" id="Q2N0C7"/>
<reference evidence="5" key="3">
    <citation type="journal article" date="2006" name="Science">
        <title>Phytophthora genome sequences uncover evolutionary origins and mechanisms of pathogenesis.</title>
        <authorList>
            <person name="Tyler B.M."/>
            <person name="Tripathy S."/>
            <person name="Zhang X."/>
            <person name="Dehal P."/>
            <person name="Jiang R.H."/>
            <person name="Aerts A."/>
            <person name="Arredondo F.D."/>
            <person name="Baxter L."/>
            <person name="Bensasson D."/>
            <person name="Beynon J.L."/>
            <person name="Chapman J."/>
            <person name="Damasceno C.M."/>
            <person name="Dorrance A.E."/>
            <person name="Dou D."/>
            <person name="Dickerman A.W."/>
            <person name="Dubchak I.L."/>
            <person name="Garbelotto M."/>
            <person name="Gijzen M."/>
            <person name="Gordon S.G."/>
            <person name="Govers F."/>
            <person name="Grunwald N.J."/>
            <person name="Huang W."/>
            <person name="Ivors K.L."/>
            <person name="Jones R.W."/>
            <person name="Kamoun S."/>
            <person name="Krampis K."/>
            <person name="Lamour K.H."/>
            <person name="Lee M.K."/>
            <person name="McDonald W.H."/>
            <person name="Medina M."/>
            <person name="Meijer H.J."/>
            <person name="Nordberg E.K."/>
            <person name="Maclean D.J."/>
            <person name="Ospina-Giraldo M.D."/>
            <person name="Morris P.F."/>
            <person name="Phuntumart V."/>
            <person name="Putnam N.H."/>
            <person name="Rash S."/>
            <person name="Rose J.K."/>
            <person name="Sakihama Y."/>
            <person name="Salamov A.A."/>
            <person name="Savidor A."/>
            <person name="Scheuring C.F."/>
            <person name="Smith B.M."/>
            <person name="Sobral B.W."/>
            <person name="Terry A."/>
            <person name="Torto-Alalibo T.A."/>
            <person name="Win J."/>
            <person name="Xu Z."/>
            <person name="Zhang H."/>
            <person name="Grigoriev I.V."/>
            <person name="Rokhsar D.S."/>
            <person name="Boore J.L."/>
        </authorList>
    </citation>
    <scope>NUCLEOTIDE SEQUENCE [LARGE SCALE GENOMIC DNA]</scope>
    <source>
        <strain evidence="5">Pr102</strain>
    </source>
</reference>
<evidence type="ECO:0000313" key="4">
    <source>
        <dbReference type="EnsemblProtists" id="Phyra76639"/>
    </source>
</evidence>
<evidence type="ECO:0000256" key="1">
    <source>
        <dbReference type="SAM" id="MobiDB-lite"/>
    </source>
</evidence>
<feature type="signal peptide" evidence="2">
    <location>
        <begin position="1"/>
        <end position="25"/>
    </location>
</feature>
<dbReference type="VEuPathDB" id="FungiDB:KRP23_11265"/>
<proteinExistence type="predicted"/>
<dbReference type="HOGENOM" id="CLU_089807_0_0_1"/>
<dbReference type="InterPro" id="IPR002200">
    <property type="entry name" value="Elicitin"/>
</dbReference>
<dbReference type="EMBL" id="DQ229198">
    <property type="protein sequence ID" value="ABB55953.1"/>
    <property type="molecule type" value="Genomic_DNA"/>
</dbReference>
<organism evidence="3">
    <name type="scientific">Phytophthora ramorum</name>
    <name type="common">Sudden oak death agent</name>
    <dbReference type="NCBI Taxonomy" id="164328"/>
    <lineage>
        <taxon>Eukaryota</taxon>
        <taxon>Sar</taxon>
        <taxon>Stramenopiles</taxon>
        <taxon>Oomycota</taxon>
        <taxon>Peronosporomycetes</taxon>
        <taxon>Peronosporales</taxon>
        <taxon>Peronosporaceae</taxon>
        <taxon>Phytophthora</taxon>
    </lineage>
</organism>
<dbReference type="SMART" id="SM01187">
    <property type="entry name" value="Elicitin"/>
    <property type="match status" value="2"/>
</dbReference>
<reference evidence="3" key="2">
    <citation type="journal article" date="2006" name="Mol. Biol. Evol.">
        <title>Ancient origin of elicitin gene clusters in Phytophthora genomes.</title>
        <authorList>
            <person name="Jiang R.H."/>
            <person name="Tyler B.M."/>
            <person name="Whisson S.C."/>
            <person name="Hardham A.R."/>
            <person name="Govers F."/>
        </authorList>
    </citation>
    <scope>NUCLEOTIDE SEQUENCE</scope>
    <source>
        <strain evidence="3">UCD-Pr4</strain>
    </source>
</reference>
<dbReference type="OMA" id="RLPNCTY"/>
<dbReference type="GO" id="GO:0005576">
    <property type="term" value="C:extracellular region"/>
    <property type="evidence" value="ECO:0007669"/>
    <property type="project" value="InterPro"/>
</dbReference>
<name>Q2N0C7_PHYRM</name>
<feature type="region of interest" description="Disordered" evidence="1">
    <location>
        <begin position="106"/>
        <end position="126"/>
    </location>
</feature>
<dbReference type="EnsemblProtists" id="Phyra76639">
    <property type="protein sequence ID" value="Phyra76639"/>
    <property type="gene ID" value="Phyra76639"/>
</dbReference>
<dbReference type="AlphaFoldDB" id="Q2N0C7"/>
<reference evidence="4" key="4">
    <citation type="submission" date="2015-06" db="UniProtKB">
        <authorList>
            <consortium name="EnsemblProtists"/>
        </authorList>
    </citation>
    <scope>IDENTIFICATION</scope>
    <source>
        <strain evidence="4">Pr102</strain>
    </source>
</reference>
<keyword evidence="5" id="KW-1185">Reference proteome</keyword>
<accession>Q2N0C7</accession>
<evidence type="ECO:0000313" key="5">
    <source>
        <dbReference type="Proteomes" id="UP000005238"/>
    </source>
</evidence>
<protein>
    <submittedName>
        <fullName evidence="3 4">Elicitin-like protein RAL13D</fullName>
    </submittedName>
</protein>
<evidence type="ECO:0000313" key="3">
    <source>
        <dbReference type="EMBL" id="ABB55953.1"/>
    </source>
</evidence>
<feature type="chain" id="PRO_5010842991" evidence="2">
    <location>
        <begin position="26"/>
        <end position="287"/>
    </location>
</feature>
<keyword evidence="2" id="KW-0732">Signal</keyword>
<reference evidence="3" key="1">
    <citation type="submission" date="2005-09" db="EMBL/GenBank/DDBJ databases">
        <authorList>
            <person name="Jiang R.H.Y."/>
            <person name="Tyler B.M."/>
            <person name="Whisson S.C."/>
            <person name="Hardham A.R."/>
            <person name="Govers F."/>
        </authorList>
    </citation>
    <scope>NUCLEOTIDE SEQUENCE</scope>
    <source>
        <strain evidence="3">UCD-Pr4</strain>
    </source>
</reference>
<feature type="region of interest" description="Disordered" evidence="1">
    <location>
        <begin position="218"/>
        <end position="254"/>
    </location>
</feature>
<dbReference type="EMBL" id="DS566016">
    <property type="status" value="NOT_ANNOTATED_CDS"/>
    <property type="molecule type" value="Genomic_DNA"/>
</dbReference>